<comment type="caution">
    <text evidence="2">The sequence shown here is derived from an EMBL/GenBank/DDBJ whole genome shotgun (WGS) entry which is preliminary data.</text>
</comment>
<accession>A0A918WNV1</accession>
<name>A0A918WNV1_9RHOB</name>
<reference evidence="2" key="1">
    <citation type="journal article" date="2014" name="Int. J. Syst. Evol. Microbiol.">
        <title>Complete genome sequence of Corynebacterium casei LMG S-19264T (=DSM 44701T), isolated from a smear-ripened cheese.</title>
        <authorList>
            <consortium name="US DOE Joint Genome Institute (JGI-PGF)"/>
            <person name="Walter F."/>
            <person name="Albersmeier A."/>
            <person name="Kalinowski J."/>
            <person name="Ruckert C."/>
        </authorList>
    </citation>
    <scope>NUCLEOTIDE SEQUENCE</scope>
    <source>
        <strain evidence="2">KCTC 23310</strain>
    </source>
</reference>
<evidence type="ECO:0000313" key="3">
    <source>
        <dbReference type="Proteomes" id="UP000638981"/>
    </source>
</evidence>
<sequence length="238" mass="25855">MSLKSVVAGVLALSLASPVWADEQQASFDLQLKGIRAGSLSWSAVEDGKSYSVAGRLKTGGLVALIRKVRYDASANGGLSKGRFVPVSYSENADTGRRQSQAVMAYKGGVPQVKSYNPPREAKDYDVDPGSMGGTVDPLTAMYMVLKSVEPGQECAVSQEMFDGRRHTQVKTFERQTAGDEVVCQGEYRRIAGYPADDLAEKTRFPFSMIYAPDGNGKMMVTEVSMETVYGKAKLIRR</sequence>
<protein>
    <recommendedName>
        <fullName evidence="4">DUF3108 domain-containing protein</fullName>
    </recommendedName>
</protein>
<dbReference type="RefSeq" id="WP_189413341.1">
    <property type="nucleotide sequence ID" value="NZ_BMYJ01000014.1"/>
</dbReference>
<feature type="signal peptide" evidence="1">
    <location>
        <begin position="1"/>
        <end position="21"/>
    </location>
</feature>
<keyword evidence="3" id="KW-1185">Reference proteome</keyword>
<dbReference type="Proteomes" id="UP000638981">
    <property type="component" value="Unassembled WGS sequence"/>
</dbReference>
<evidence type="ECO:0000313" key="2">
    <source>
        <dbReference type="EMBL" id="GHC66571.1"/>
    </source>
</evidence>
<dbReference type="EMBL" id="BMYJ01000014">
    <property type="protein sequence ID" value="GHC66571.1"/>
    <property type="molecule type" value="Genomic_DNA"/>
</dbReference>
<keyword evidence="1" id="KW-0732">Signal</keyword>
<gene>
    <name evidence="2" type="ORF">GCM10007315_34220</name>
</gene>
<dbReference type="InterPro" id="IPR021457">
    <property type="entry name" value="DUF3108"/>
</dbReference>
<dbReference type="AlphaFoldDB" id="A0A918WNV1"/>
<reference evidence="2" key="2">
    <citation type="submission" date="2020-09" db="EMBL/GenBank/DDBJ databases">
        <authorList>
            <person name="Sun Q."/>
            <person name="Kim S."/>
        </authorList>
    </citation>
    <scope>NUCLEOTIDE SEQUENCE</scope>
    <source>
        <strain evidence="2">KCTC 23310</strain>
    </source>
</reference>
<feature type="chain" id="PRO_5037663722" description="DUF3108 domain-containing protein" evidence="1">
    <location>
        <begin position="22"/>
        <end position="238"/>
    </location>
</feature>
<evidence type="ECO:0008006" key="4">
    <source>
        <dbReference type="Google" id="ProtNLM"/>
    </source>
</evidence>
<evidence type="ECO:0000256" key="1">
    <source>
        <dbReference type="SAM" id="SignalP"/>
    </source>
</evidence>
<proteinExistence type="predicted"/>
<organism evidence="2 3">
    <name type="scientific">Neogemmobacter tilapiae</name>
    <dbReference type="NCBI Taxonomy" id="875041"/>
    <lineage>
        <taxon>Bacteria</taxon>
        <taxon>Pseudomonadati</taxon>
        <taxon>Pseudomonadota</taxon>
        <taxon>Alphaproteobacteria</taxon>
        <taxon>Rhodobacterales</taxon>
        <taxon>Paracoccaceae</taxon>
        <taxon>Neogemmobacter</taxon>
    </lineage>
</organism>
<dbReference type="Pfam" id="PF11306">
    <property type="entry name" value="DUF3108"/>
    <property type="match status" value="1"/>
</dbReference>